<protein>
    <recommendedName>
        <fullName evidence="4">Fe2OG dioxygenase domain-containing protein</fullName>
    </recommendedName>
</protein>
<dbReference type="Pfam" id="PF03171">
    <property type="entry name" value="2OG-FeII_Oxy"/>
    <property type="match status" value="1"/>
</dbReference>
<dbReference type="InterPro" id="IPR027443">
    <property type="entry name" value="IPNS-like_sf"/>
</dbReference>
<keyword evidence="2 3" id="KW-0408">Iron</keyword>
<dbReference type="PANTHER" id="PTHR47990">
    <property type="entry name" value="2-OXOGLUTARATE (2OG) AND FE(II)-DEPENDENT OXYGENASE SUPERFAMILY PROTEIN-RELATED"/>
    <property type="match status" value="1"/>
</dbReference>
<evidence type="ECO:0000313" key="6">
    <source>
        <dbReference type="Proteomes" id="UP001459277"/>
    </source>
</evidence>
<dbReference type="InterPro" id="IPR026992">
    <property type="entry name" value="DIOX_N"/>
</dbReference>
<reference evidence="5 6" key="1">
    <citation type="submission" date="2024-01" db="EMBL/GenBank/DDBJ databases">
        <title>A telomere-to-telomere, gap-free genome of sweet tea (Lithocarpus litseifolius).</title>
        <authorList>
            <person name="Zhou J."/>
        </authorList>
    </citation>
    <scope>NUCLEOTIDE SEQUENCE [LARGE SCALE GENOMIC DNA]</scope>
    <source>
        <strain evidence="5">Zhou-2022a</strain>
        <tissue evidence="5">Leaf</tissue>
    </source>
</reference>
<comment type="similarity">
    <text evidence="3">Belongs to the iron/ascorbate-dependent oxidoreductase family.</text>
</comment>
<comment type="caution">
    <text evidence="5">The sequence shown here is derived from an EMBL/GenBank/DDBJ whole genome shotgun (WGS) entry which is preliminary data.</text>
</comment>
<dbReference type="InterPro" id="IPR005123">
    <property type="entry name" value="Oxoglu/Fe-dep_dioxygenase_dom"/>
</dbReference>
<name>A0AAW2CFQ0_9ROSI</name>
<dbReference type="PROSITE" id="PS51471">
    <property type="entry name" value="FE2OG_OXY"/>
    <property type="match status" value="1"/>
</dbReference>
<feature type="domain" description="Fe2OG dioxygenase" evidence="4">
    <location>
        <begin position="160"/>
        <end position="266"/>
    </location>
</feature>
<dbReference type="SUPFAM" id="SSF51197">
    <property type="entry name" value="Clavaminate synthase-like"/>
    <property type="match status" value="1"/>
</dbReference>
<dbReference type="GO" id="GO:0016491">
    <property type="term" value="F:oxidoreductase activity"/>
    <property type="evidence" value="ECO:0007669"/>
    <property type="project" value="UniProtKB-KW"/>
</dbReference>
<evidence type="ECO:0000313" key="5">
    <source>
        <dbReference type="EMBL" id="KAK9997074.1"/>
    </source>
</evidence>
<keyword evidence="3" id="KW-0560">Oxidoreductase</keyword>
<dbReference type="Gene3D" id="2.60.120.330">
    <property type="entry name" value="B-lactam Antibiotic, Isopenicillin N Synthase, Chain"/>
    <property type="match status" value="1"/>
</dbReference>
<evidence type="ECO:0000256" key="2">
    <source>
        <dbReference type="ARBA" id="ARBA00023004"/>
    </source>
</evidence>
<dbReference type="Proteomes" id="UP001459277">
    <property type="component" value="Unassembled WGS sequence"/>
</dbReference>
<evidence type="ECO:0000256" key="1">
    <source>
        <dbReference type="ARBA" id="ARBA00022723"/>
    </source>
</evidence>
<dbReference type="AlphaFoldDB" id="A0AAW2CFQ0"/>
<organism evidence="5 6">
    <name type="scientific">Lithocarpus litseifolius</name>
    <dbReference type="NCBI Taxonomy" id="425828"/>
    <lineage>
        <taxon>Eukaryota</taxon>
        <taxon>Viridiplantae</taxon>
        <taxon>Streptophyta</taxon>
        <taxon>Embryophyta</taxon>
        <taxon>Tracheophyta</taxon>
        <taxon>Spermatophyta</taxon>
        <taxon>Magnoliopsida</taxon>
        <taxon>eudicotyledons</taxon>
        <taxon>Gunneridae</taxon>
        <taxon>Pentapetalae</taxon>
        <taxon>rosids</taxon>
        <taxon>fabids</taxon>
        <taxon>Fagales</taxon>
        <taxon>Fagaceae</taxon>
        <taxon>Lithocarpus</taxon>
    </lineage>
</organism>
<dbReference type="InterPro" id="IPR044861">
    <property type="entry name" value="IPNS-like_FE2OG_OXY"/>
</dbReference>
<sequence>MAIQTQAKMIPVVDFSNKELKPGSSSWSSTRRDVCRALEEYGCFVAEVGNKVPLKLHNTTFGAIRELFDFPTEAKKKLTSKRPGHGYLFKARYERMAIENGNSPEETQKLTNIFWPNGNVHFSESADSYVKLMEELDQMVMRMVFENYGVEKYYDSLTESVTRTLGFIKYKEAQITTSTCNALERHTDKTFTTILHQNQVKGLEIKIKDDKWLGFDYSPSSFIFLAADALQVWSNDRIPSCIHRVQISENETRTRYSFGLFTFYDKTISVPEELVDEEHPLRYKPLNIFEYLKANVGHGGELSIKAYCGI</sequence>
<keyword evidence="1 3" id="KW-0479">Metal-binding</keyword>
<dbReference type="InterPro" id="IPR050231">
    <property type="entry name" value="Iron_ascorbate_oxido_reductase"/>
</dbReference>
<evidence type="ECO:0000256" key="3">
    <source>
        <dbReference type="RuleBase" id="RU003682"/>
    </source>
</evidence>
<evidence type="ECO:0000259" key="4">
    <source>
        <dbReference type="PROSITE" id="PS51471"/>
    </source>
</evidence>
<proteinExistence type="inferred from homology"/>
<dbReference type="GO" id="GO:0046872">
    <property type="term" value="F:metal ion binding"/>
    <property type="evidence" value="ECO:0007669"/>
    <property type="project" value="UniProtKB-KW"/>
</dbReference>
<dbReference type="EMBL" id="JAZDWU010000007">
    <property type="protein sequence ID" value="KAK9997074.1"/>
    <property type="molecule type" value="Genomic_DNA"/>
</dbReference>
<accession>A0AAW2CFQ0</accession>
<keyword evidence="6" id="KW-1185">Reference proteome</keyword>
<dbReference type="Pfam" id="PF14226">
    <property type="entry name" value="DIOX_N"/>
    <property type="match status" value="1"/>
</dbReference>
<gene>
    <name evidence="5" type="ORF">SO802_021760</name>
</gene>